<dbReference type="InterPro" id="IPR003593">
    <property type="entry name" value="AAA+_ATPase"/>
</dbReference>
<keyword evidence="10" id="KW-1185">Reference proteome</keyword>
<comment type="caution">
    <text evidence="9">The sequence shown here is derived from an EMBL/GenBank/DDBJ whole genome shotgun (WGS) entry which is preliminary data.</text>
</comment>
<dbReference type="PROSITE" id="PS50893">
    <property type="entry name" value="ABC_TRANSPORTER_2"/>
    <property type="match status" value="1"/>
</dbReference>
<evidence type="ECO:0000256" key="5">
    <source>
        <dbReference type="ARBA" id="ARBA00022741"/>
    </source>
</evidence>
<dbReference type="Gene3D" id="3.40.50.300">
    <property type="entry name" value="P-loop containing nucleotide triphosphate hydrolases"/>
    <property type="match status" value="1"/>
</dbReference>
<dbReference type="Pfam" id="PF00005">
    <property type="entry name" value="ABC_tran"/>
    <property type="match status" value="1"/>
</dbReference>
<evidence type="ECO:0000313" key="9">
    <source>
        <dbReference type="EMBL" id="MFD2046685.1"/>
    </source>
</evidence>
<comment type="subcellular location">
    <subcellularLocation>
        <location evidence="1">Cell membrane</location>
        <topology evidence="1">Peripheral membrane protein</topology>
    </subcellularLocation>
</comment>
<evidence type="ECO:0000256" key="2">
    <source>
        <dbReference type="ARBA" id="ARBA00005417"/>
    </source>
</evidence>
<dbReference type="CDD" id="cd03257">
    <property type="entry name" value="ABC_NikE_OppD_transporters"/>
    <property type="match status" value="1"/>
</dbReference>
<dbReference type="NCBIfam" id="TIGR01727">
    <property type="entry name" value="oligo_HPY"/>
    <property type="match status" value="1"/>
</dbReference>
<evidence type="ECO:0000256" key="4">
    <source>
        <dbReference type="ARBA" id="ARBA00022475"/>
    </source>
</evidence>
<dbReference type="SMART" id="SM00382">
    <property type="entry name" value="AAA"/>
    <property type="match status" value="1"/>
</dbReference>
<evidence type="ECO:0000256" key="3">
    <source>
        <dbReference type="ARBA" id="ARBA00022448"/>
    </source>
</evidence>
<evidence type="ECO:0000256" key="1">
    <source>
        <dbReference type="ARBA" id="ARBA00004202"/>
    </source>
</evidence>
<dbReference type="PROSITE" id="PS00211">
    <property type="entry name" value="ABC_TRANSPORTER_1"/>
    <property type="match status" value="1"/>
</dbReference>
<dbReference type="InterPro" id="IPR027417">
    <property type="entry name" value="P-loop_NTPase"/>
</dbReference>
<sequence>MSKQPVLNVESLKTYFYLNQDQIAKAVDDISFSIYPGETVALVGESGSGKSITALSVMQLINKPGRIIDGTIQMDGEELLQLSAKKMTKIRGNDIAMIFQEPMTALNPVYTIGNQITEMLRKHKKLTKKEARLRAIELLQTVGIPRASEVFDEYPHQLSGGMRQRVMIAMAISCEPSLLIADEPTTALDVTIQAQILDLMVEMKEKFNMALLLITHDLGVVSEYADRVMVMYGGQIVEHAPTKHLLRGTKHPYTKGLLDSLPNLDEDVDRLGAIKGTVPPASDFPNGCRFSTRCPYVMEKCTQSNPELEQIDTNHYVRCHLYEDGRNSLD</sequence>
<keyword evidence="4" id="KW-1003">Cell membrane</keyword>
<reference evidence="10" key="1">
    <citation type="journal article" date="2019" name="Int. J. Syst. Evol. Microbiol.">
        <title>The Global Catalogue of Microorganisms (GCM) 10K type strain sequencing project: providing services to taxonomists for standard genome sequencing and annotation.</title>
        <authorList>
            <consortium name="The Broad Institute Genomics Platform"/>
            <consortium name="The Broad Institute Genome Sequencing Center for Infectious Disease"/>
            <person name="Wu L."/>
            <person name="Ma J."/>
        </authorList>
    </citation>
    <scope>NUCLEOTIDE SEQUENCE [LARGE SCALE GENOMIC DNA]</scope>
    <source>
        <strain evidence="10">R28</strain>
    </source>
</reference>
<dbReference type="Pfam" id="PF08352">
    <property type="entry name" value="oligo_HPY"/>
    <property type="match status" value="1"/>
</dbReference>
<dbReference type="InterPro" id="IPR050388">
    <property type="entry name" value="ABC_Ni/Peptide_Import"/>
</dbReference>
<proteinExistence type="inferred from homology"/>
<evidence type="ECO:0000256" key="7">
    <source>
        <dbReference type="ARBA" id="ARBA00023136"/>
    </source>
</evidence>
<accession>A0ABW4W7H1</accession>
<keyword evidence="3" id="KW-0813">Transport</keyword>
<dbReference type="EMBL" id="JBHUHQ010000041">
    <property type="protein sequence ID" value="MFD2046685.1"/>
    <property type="molecule type" value="Genomic_DNA"/>
</dbReference>
<dbReference type="InterPro" id="IPR013563">
    <property type="entry name" value="Oligopep_ABC_C"/>
</dbReference>
<dbReference type="Proteomes" id="UP001597383">
    <property type="component" value="Unassembled WGS sequence"/>
</dbReference>
<evidence type="ECO:0000259" key="8">
    <source>
        <dbReference type="PROSITE" id="PS50893"/>
    </source>
</evidence>
<keyword evidence="5" id="KW-0547">Nucleotide-binding</keyword>
<gene>
    <name evidence="9" type="ORF">ACFSJF_20675</name>
</gene>
<dbReference type="PANTHER" id="PTHR43297:SF2">
    <property type="entry name" value="DIPEPTIDE TRANSPORT ATP-BINDING PROTEIN DPPD"/>
    <property type="match status" value="1"/>
</dbReference>
<dbReference type="RefSeq" id="WP_377558739.1">
    <property type="nucleotide sequence ID" value="NZ_JBHUHQ010000041.1"/>
</dbReference>
<dbReference type="SUPFAM" id="SSF52540">
    <property type="entry name" value="P-loop containing nucleoside triphosphate hydrolases"/>
    <property type="match status" value="1"/>
</dbReference>
<name>A0ABW4W7H1_9BACI</name>
<comment type="similarity">
    <text evidence="2">Belongs to the ABC transporter superfamily.</text>
</comment>
<evidence type="ECO:0000313" key="10">
    <source>
        <dbReference type="Proteomes" id="UP001597383"/>
    </source>
</evidence>
<keyword evidence="6 9" id="KW-0067">ATP-binding</keyword>
<dbReference type="InterPro" id="IPR017871">
    <property type="entry name" value="ABC_transporter-like_CS"/>
</dbReference>
<dbReference type="GO" id="GO:0005524">
    <property type="term" value="F:ATP binding"/>
    <property type="evidence" value="ECO:0007669"/>
    <property type="project" value="UniProtKB-KW"/>
</dbReference>
<keyword evidence="7" id="KW-0472">Membrane</keyword>
<dbReference type="PANTHER" id="PTHR43297">
    <property type="entry name" value="OLIGOPEPTIDE TRANSPORT ATP-BINDING PROTEIN APPD"/>
    <property type="match status" value="1"/>
</dbReference>
<evidence type="ECO:0000256" key="6">
    <source>
        <dbReference type="ARBA" id="ARBA00022840"/>
    </source>
</evidence>
<feature type="domain" description="ABC transporter" evidence="8">
    <location>
        <begin position="7"/>
        <end position="258"/>
    </location>
</feature>
<protein>
    <submittedName>
        <fullName evidence="9">ABC transporter ATP-binding protein</fullName>
    </submittedName>
</protein>
<organism evidence="9 10">
    <name type="scientific">Ornithinibacillus salinisoli</name>
    <dbReference type="NCBI Taxonomy" id="1848459"/>
    <lineage>
        <taxon>Bacteria</taxon>
        <taxon>Bacillati</taxon>
        <taxon>Bacillota</taxon>
        <taxon>Bacilli</taxon>
        <taxon>Bacillales</taxon>
        <taxon>Bacillaceae</taxon>
        <taxon>Ornithinibacillus</taxon>
    </lineage>
</organism>
<dbReference type="InterPro" id="IPR003439">
    <property type="entry name" value="ABC_transporter-like_ATP-bd"/>
</dbReference>